<dbReference type="SMART" id="SM00178">
    <property type="entry name" value="SAR"/>
    <property type="match status" value="1"/>
</dbReference>
<dbReference type="GO" id="GO:0005525">
    <property type="term" value="F:GTP binding"/>
    <property type="evidence" value="ECO:0007669"/>
    <property type="project" value="UniProtKB-KW"/>
</dbReference>
<dbReference type="GeneID" id="14865642"/>
<dbReference type="RefSeq" id="XP_004353797.1">
    <property type="nucleotide sequence ID" value="XM_004353745.1"/>
</dbReference>
<keyword evidence="1 3" id="KW-0547">Nucleotide-binding</keyword>
<dbReference type="SMART" id="SM00177">
    <property type="entry name" value="ARF"/>
    <property type="match status" value="1"/>
</dbReference>
<gene>
    <name evidence="5" type="ORF">DFA_12160</name>
</gene>
<accession>F4QCA7</accession>
<dbReference type="Pfam" id="PF00025">
    <property type="entry name" value="Arf"/>
    <property type="match status" value="1"/>
</dbReference>
<proteinExistence type="predicted"/>
<keyword evidence="4" id="KW-0460">Magnesium</keyword>
<dbReference type="EMBL" id="GL883029">
    <property type="protein sequence ID" value="EGG14388.1"/>
    <property type="molecule type" value="Genomic_DNA"/>
</dbReference>
<feature type="binding site" evidence="3">
    <location>
        <begin position="20"/>
        <end position="27"/>
    </location>
    <ligand>
        <name>GTP</name>
        <dbReference type="ChEBI" id="CHEBI:37565"/>
    </ligand>
</feature>
<dbReference type="Gene3D" id="3.40.50.300">
    <property type="entry name" value="P-loop containing nucleotide triphosphate hydrolases"/>
    <property type="match status" value="1"/>
</dbReference>
<dbReference type="GO" id="GO:0046872">
    <property type="term" value="F:metal ion binding"/>
    <property type="evidence" value="ECO:0007669"/>
    <property type="project" value="UniProtKB-KW"/>
</dbReference>
<dbReference type="AlphaFoldDB" id="F4QCA7"/>
<feature type="binding site" evidence="3">
    <location>
        <position position="67"/>
    </location>
    <ligand>
        <name>GTP</name>
        <dbReference type="ChEBI" id="CHEBI:37565"/>
    </ligand>
</feature>
<keyword evidence="4" id="KW-0479">Metal-binding</keyword>
<dbReference type="InterPro" id="IPR006689">
    <property type="entry name" value="Small_GTPase_ARF/SAR"/>
</dbReference>
<evidence type="ECO:0000256" key="1">
    <source>
        <dbReference type="ARBA" id="ARBA00022741"/>
    </source>
</evidence>
<dbReference type="InterPro" id="IPR027417">
    <property type="entry name" value="P-loop_NTPase"/>
</dbReference>
<organism evidence="5 6">
    <name type="scientific">Cavenderia fasciculata</name>
    <name type="common">Slime mold</name>
    <name type="synonym">Dictyostelium fasciculatum</name>
    <dbReference type="NCBI Taxonomy" id="261658"/>
    <lineage>
        <taxon>Eukaryota</taxon>
        <taxon>Amoebozoa</taxon>
        <taxon>Evosea</taxon>
        <taxon>Eumycetozoa</taxon>
        <taxon>Dictyostelia</taxon>
        <taxon>Acytosteliales</taxon>
        <taxon>Cavenderiaceae</taxon>
        <taxon>Cavenderia</taxon>
    </lineage>
</organism>
<sequence>MGGIISKYNGTDEYNVLFVGLDGSGKSSILYHFLGLGKDTTKIPVLCSFTESVSYKNIQFTSYDLGGDKGPFGQDDLFQKTSAIVFVLDASDPLRLDQSRIELTKLLNNEHLQTASEIVLILANKMDRPDAMTIDQIRTILLDHPSIVDCAIKPTIGNNPEIGKDGFIDAMNWLINKLENKS</sequence>
<dbReference type="SUPFAM" id="SSF52540">
    <property type="entry name" value="P-loop containing nucleoside triphosphate hydrolases"/>
    <property type="match status" value="1"/>
</dbReference>
<evidence type="ECO:0000313" key="5">
    <source>
        <dbReference type="EMBL" id="EGG14388.1"/>
    </source>
</evidence>
<dbReference type="PROSITE" id="PS51417">
    <property type="entry name" value="ARF"/>
    <property type="match status" value="1"/>
</dbReference>
<dbReference type="OrthoDB" id="414781at2759"/>
<evidence type="ECO:0000256" key="4">
    <source>
        <dbReference type="PIRSR" id="PIRSR606689-2"/>
    </source>
</evidence>
<evidence type="ECO:0000313" key="6">
    <source>
        <dbReference type="Proteomes" id="UP000007797"/>
    </source>
</evidence>
<dbReference type="Proteomes" id="UP000007797">
    <property type="component" value="Unassembled WGS sequence"/>
</dbReference>
<reference evidence="6" key="1">
    <citation type="journal article" date="2011" name="Genome Res.">
        <title>Phylogeny-wide analysis of social amoeba genomes highlights ancient origins for complex intercellular communication.</title>
        <authorList>
            <person name="Heidel A.J."/>
            <person name="Lawal H.M."/>
            <person name="Felder M."/>
            <person name="Schilde C."/>
            <person name="Helps N.R."/>
            <person name="Tunggal B."/>
            <person name="Rivero F."/>
            <person name="John U."/>
            <person name="Schleicher M."/>
            <person name="Eichinger L."/>
            <person name="Platzer M."/>
            <person name="Noegel A.A."/>
            <person name="Schaap P."/>
            <person name="Gloeckner G."/>
        </authorList>
    </citation>
    <scope>NUCLEOTIDE SEQUENCE [LARGE SCALE GENOMIC DNA]</scope>
    <source>
        <strain evidence="6">SH3</strain>
    </source>
</reference>
<dbReference type="GO" id="GO:0003924">
    <property type="term" value="F:GTPase activity"/>
    <property type="evidence" value="ECO:0007669"/>
    <property type="project" value="InterPro"/>
</dbReference>
<evidence type="ECO:0000256" key="3">
    <source>
        <dbReference type="PIRSR" id="PIRSR606689-1"/>
    </source>
</evidence>
<name>F4QCA7_CACFS</name>
<keyword evidence="6" id="KW-1185">Reference proteome</keyword>
<dbReference type="KEGG" id="dfa:DFA_12160"/>
<keyword evidence="2 3" id="KW-0342">GTP-binding</keyword>
<evidence type="ECO:0000256" key="2">
    <source>
        <dbReference type="ARBA" id="ARBA00023134"/>
    </source>
</evidence>
<dbReference type="PANTHER" id="PTHR11711">
    <property type="entry name" value="ADP RIBOSYLATION FACTOR-RELATED"/>
    <property type="match status" value="1"/>
</dbReference>
<dbReference type="STRING" id="1054147.F4QCA7"/>
<dbReference type="PRINTS" id="PR00328">
    <property type="entry name" value="SAR1GTPBP"/>
</dbReference>
<feature type="binding site" evidence="3">
    <location>
        <begin position="124"/>
        <end position="127"/>
    </location>
    <ligand>
        <name>GTP</name>
        <dbReference type="ChEBI" id="CHEBI:37565"/>
    </ligand>
</feature>
<protein>
    <submittedName>
        <fullName evidence="5">Uncharacterized protein</fullName>
    </submittedName>
</protein>
<dbReference type="InterPro" id="IPR024156">
    <property type="entry name" value="Small_GTPase_ARF"/>
</dbReference>
<feature type="binding site" evidence="4">
    <location>
        <position position="27"/>
    </location>
    <ligand>
        <name>Mg(2+)</name>
        <dbReference type="ChEBI" id="CHEBI:18420"/>
    </ligand>
</feature>